<evidence type="ECO:0000313" key="4">
    <source>
        <dbReference type="Proteomes" id="UP000601435"/>
    </source>
</evidence>
<dbReference type="EMBL" id="CAJNJA010046275">
    <property type="protein sequence ID" value="CAE7816107.1"/>
    <property type="molecule type" value="Genomic_DNA"/>
</dbReference>
<dbReference type="Proteomes" id="UP000601435">
    <property type="component" value="Unassembled WGS sequence"/>
</dbReference>
<proteinExistence type="predicted"/>
<feature type="compositionally biased region" description="Acidic residues" evidence="2">
    <location>
        <begin position="101"/>
        <end position="146"/>
    </location>
</feature>
<comment type="caution">
    <text evidence="3">The sequence shown here is derived from an EMBL/GenBank/DDBJ whole genome shotgun (WGS) entry which is preliminary data.</text>
</comment>
<organism evidence="3 4">
    <name type="scientific">Symbiodinium necroappetens</name>
    <dbReference type="NCBI Taxonomy" id="1628268"/>
    <lineage>
        <taxon>Eukaryota</taxon>
        <taxon>Sar</taxon>
        <taxon>Alveolata</taxon>
        <taxon>Dinophyceae</taxon>
        <taxon>Suessiales</taxon>
        <taxon>Symbiodiniaceae</taxon>
        <taxon>Symbiodinium</taxon>
    </lineage>
</organism>
<feature type="coiled-coil region" evidence="1">
    <location>
        <begin position="300"/>
        <end position="360"/>
    </location>
</feature>
<evidence type="ECO:0000313" key="3">
    <source>
        <dbReference type="EMBL" id="CAE7816107.1"/>
    </source>
</evidence>
<dbReference type="AlphaFoldDB" id="A0A812Z7K4"/>
<reference evidence="3" key="1">
    <citation type="submission" date="2021-02" db="EMBL/GenBank/DDBJ databases">
        <authorList>
            <person name="Dougan E. K."/>
            <person name="Rhodes N."/>
            <person name="Thang M."/>
            <person name="Chan C."/>
        </authorList>
    </citation>
    <scope>NUCLEOTIDE SEQUENCE</scope>
</reference>
<evidence type="ECO:0000256" key="2">
    <source>
        <dbReference type="SAM" id="MobiDB-lite"/>
    </source>
</evidence>
<name>A0A812Z7K4_9DINO</name>
<feature type="compositionally biased region" description="Polar residues" evidence="2">
    <location>
        <begin position="162"/>
        <end position="172"/>
    </location>
</feature>
<sequence>MLARYGAMKASFERHGFEVLFSDVQKLDSFLETHRQVRDVFQDAGYENLLDDSHAAANFLRVFDQGEYDRVVMAKLRQVFEEAGQSNLLVEFEAASTTDGGEVEDADFAEDDEVDDDEDEADEDPAEDADEEAEEEEADEDEAEEDSGGKETNAIAKEAKPQQPSAESSKAKQSPPRESFPALRAYLSRTTAFERVLRDEGMEHLLDDPPELGRLLRLIKSLMSTLETYGLKDAEKDPSLLAEILSAYRALQSAFREYDMEELFEDPEYALKAFLRNHHRIRAEFDKYGLGYLFDSVPSMRDFLAKYKDMEQELKAVKEARAGERLAQRDADMARLESRLLKKEEEIEDLRARLKEFEQLGDVSVAPCHSAVVDTYD</sequence>
<feature type="region of interest" description="Disordered" evidence="2">
    <location>
        <begin position="95"/>
        <end position="183"/>
    </location>
</feature>
<keyword evidence="1" id="KW-0175">Coiled coil</keyword>
<accession>A0A812Z7K4</accession>
<protein>
    <submittedName>
        <fullName evidence="3">Uncharacterized protein</fullName>
    </submittedName>
</protein>
<dbReference type="OrthoDB" id="446678at2759"/>
<evidence type="ECO:0000256" key="1">
    <source>
        <dbReference type="SAM" id="Coils"/>
    </source>
</evidence>
<keyword evidence="4" id="KW-1185">Reference proteome</keyword>
<gene>
    <name evidence="3" type="ORF">SNEC2469_LOCUS24220</name>
</gene>